<organism evidence="2 3">
    <name type="scientific">Jannaschia pagri</name>
    <dbReference type="NCBI Taxonomy" id="2829797"/>
    <lineage>
        <taxon>Bacteria</taxon>
        <taxon>Pseudomonadati</taxon>
        <taxon>Pseudomonadota</taxon>
        <taxon>Alphaproteobacteria</taxon>
        <taxon>Rhodobacterales</taxon>
        <taxon>Roseobacteraceae</taxon>
        <taxon>Jannaschia</taxon>
    </lineage>
</organism>
<gene>
    <name evidence="2" type="ORF">JANAI62_02820</name>
</gene>
<accession>A0ABQ4NHH5</accession>
<name>A0ABQ4NHH5_9RHOB</name>
<feature type="domain" description="DUF6473" evidence="1">
    <location>
        <begin position="10"/>
        <end position="274"/>
    </location>
</feature>
<dbReference type="InterPro" id="IPR045524">
    <property type="entry name" value="DUF6473"/>
</dbReference>
<protein>
    <recommendedName>
        <fullName evidence="1">DUF6473 domain-containing protein</fullName>
    </recommendedName>
</protein>
<evidence type="ECO:0000313" key="2">
    <source>
        <dbReference type="EMBL" id="GIT93659.1"/>
    </source>
</evidence>
<reference evidence="2 3" key="1">
    <citation type="submission" date="2021-05" db="EMBL/GenBank/DDBJ databases">
        <title>Bacteria Genome sequencing.</title>
        <authorList>
            <person name="Takabe Y."/>
            <person name="Nakajima Y."/>
            <person name="Suzuki S."/>
            <person name="Shiozaki T."/>
        </authorList>
    </citation>
    <scope>NUCLEOTIDE SEQUENCE [LARGE SCALE GENOMIC DNA]</scope>
    <source>
        <strain evidence="2 3">AI_62</strain>
    </source>
</reference>
<sequence>MSNRLRDQVMSFDRYTDLLDYDPCTYGVSRTMFRGPAQPLEAGFTAVLGGSEAFGKYIEDPFSDRLGNLTHRRVINFGVQNGSLDVFAQDAALMPVLSQADTVVVQAMGAANISNRFYSVHPRRNDRFLRHSILMETLFQDIDFSEFAFTRHMLCALRDSSPEKFAIVTQELAQAWIARMRLLLTRVPGRKVLLWIERPPQGPLGPEPLFVTVEMLQTLEPLIDNLVHCEIEEETEDHHLAELIFPETERASALASLSGRAHEQVARALARTIGRRDGLAA</sequence>
<comment type="caution">
    <text evidence="2">The sequence shown here is derived from an EMBL/GenBank/DDBJ whole genome shotgun (WGS) entry which is preliminary data.</text>
</comment>
<dbReference type="Proteomes" id="UP000786693">
    <property type="component" value="Unassembled WGS sequence"/>
</dbReference>
<evidence type="ECO:0000313" key="3">
    <source>
        <dbReference type="Proteomes" id="UP000786693"/>
    </source>
</evidence>
<dbReference type="Pfam" id="PF20078">
    <property type="entry name" value="DUF6473"/>
    <property type="match status" value="1"/>
</dbReference>
<evidence type="ECO:0000259" key="1">
    <source>
        <dbReference type="Pfam" id="PF20078"/>
    </source>
</evidence>
<dbReference type="EMBL" id="BPFH01000001">
    <property type="protein sequence ID" value="GIT93659.1"/>
    <property type="molecule type" value="Genomic_DNA"/>
</dbReference>
<keyword evidence="3" id="KW-1185">Reference proteome</keyword>
<proteinExistence type="predicted"/>